<gene>
    <name evidence="2" type="ORF">FRX31_033254</name>
</gene>
<dbReference type="SUPFAM" id="SSF54403">
    <property type="entry name" value="Cystatin/monellin"/>
    <property type="match status" value="1"/>
</dbReference>
<keyword evidence="1" id="KW-0646">Protease inhibitor</keyword>
<dbReference type="GO" id="GO:0004869">
    <property type="term" value="F:cysteine-type endopeptidase inhibitor activity"/>
    <property type="evidence" value="ECO:0007669"/>
    <property type="project" value="UniProtKB-KW"/>
</dbReference>
<dbReference type="PANTHER" id="PTHR11413">
    <property type="entry name" value="CYSTATIN FAMILY MEMBER"/>
    <property type="match status" value="1"/>
</dbReference>
<sequence>MEKKHFPTAITPECFYVPKIVQNKEIFASQKYTNMAKLIVTDWNGESNANFVFQQIIEADCEKNYVCAGCFHFLTILAKDITEKTVILSNIVWKGSSMDVLPGRVVVNAIPDSNTLLPVSDARIQKMVILALQRNKLLASNVLAEVTQSSTFQKRSGYIRFITYRLYFTPQGEPEKTVTILVLHRKWCYPIDTSFARGLRRKVLKPEDLFNKNHPLVFPPLHKNKIIDDHTQSSTVELLEIDLLSPMILSCAWCAVDNYNFAEGTNLELVSPLKAIRRDCAGVYFILTLKVKDKFTNDYNCLNASVWIRPWLKSVKIVSSSLTEWISKPKQLHVYKRRISLGSSSTSSVNR</sequence>
<evidence type="ECO:0000313" key="2">
    <source>
        <dbReference type="EMBL" id="KAF5177159.1"/>
    </source>
</evidence>
<dbReference type="AlphaFoldDB" id="A0A7J6UX62"/>
<organism evidence="2 3">
    <name type="scientific">Thalictrum thalictroides</name>
    <name type="common">Rue-anemone</name>
    <name type="synonym">Anemone thalictroides</name>
    <dbReference type="NCBI Taxonomy" id="46969"/>
    <lineage>
        <taxon>Eukaryota</taxon>
        <taxon>Viridiplantae</taxon>
        <taxon>Streptophyta</taxon>
        <taxon>Embryophyta</taxon>
        <taxon>Tracheophyta</taxon>
        <taxon>Spermatophyta</taxon>
        <taxon>Magnoliopsida</taxon>
        <taxon>Ranunculales</taxon>
        <taxon>Ranunculaceae</taxon>
        <taxon>Thalictroideae</taxon>
        <taxon>Thalictrum</taxon>
    </lineage>
</organism>
<keyword evidence="1" id="KW-0789">Thiol protease inhibitor</keyword>
<dbReference type="Proteomes" id="UP000554482">
    <property type="component" value="Unassembled WGS sequence"/>
</dbReference>
<dbReference type="PANTHER" id="PTHR11413:SF103">
    <property type="entry name" value="CYSTEINE PROTEINASE INHIBITOR 12"/>
    <property type="match status" value="1"/>
</dbReference>
<dbReference type="EMBL" id="JABWDY010041745">
    <property type="protein sequence ID" value="KAF5177159.1"/>
    <property type="molecule type" value="Genomic_DNA"/>
</dbReference>
<dbReference type="InterPro" id="IPR046350">
    <property type="entry name" value="Cystatin_sf"/>
</dbReference>
<dbReference type="InterPro" id="IPR027214">
    <property type="entry name" value="Cystatin"/>
</dbReference>
<protein>
    <recommendedName>
        <fullName evidence="1">Cysteine proteinase inhibitor</fullName>
    </recommendedName>
</protein>
<evidence type="ECO:0000256" key="1">
    <source>
        <dbReference type="RuleBase" id="RU362130"/>
    </source>
</evidence>
<reference evidence="2 3" key="1">
    <citation type="submission" date="2020-06" db="EMBL/GenBank/DDBJ databases">
        <title>Transcriptomic and genomic resources for Thalictrum thalictroides and T. hernandezii: Facilitating candidate gene discovery in an emerging model plant lineage.</title>
        <authorList>
            <person name="Arias T."/>
            <person name="Riano-Pachon D.M."/>
            <person name="Di Stilio V.S."/>
        </authorList>
    </citation>
    <scope>NUCLEOTIDE SEQUENCE [LARGE SCALE GENOMIC DNA]</scope>
    <source>
        <strain evidence="3">cv. WT478/WT964</strain>
        <tissue evidence="2">Leaves</tissue>
    </source>
</reference>
<keyword evidence="3" id="KW-1185">Reference proteome</keyword>
<dbReference type="Gene3D" id="3.10.450.10">
    <property type="match status" value="1"/>
</dbReference>
<proteinExistence type="inferred from homology"/>
<comment type="caution">
    <text evidence="2">The sequence shown here is derived from an EMBL/GenBank/DDBJ whole genome shotgun (WGS) entry which is preliminary data.</text>
</comment>
<comment type="similarity">
    <text evidence="1">Belongs to the cystatin family. Phytocystatin subfamily.</text>
</comment>
<evidence type="ECO:0000313" key="3">
    <source>
        <dbReference type="Proteomes" id="UP000554482"/>
    </source>
</evidence>
<accession>A0A7J6UX62</accession>
<name>A0A7J6UX62_THATH</name>